<name>A0A450U2Z1_9GAMM</name>
<gene>
    <name evidence="1" type="ORF">BECKFW1821C_GA0114237_11264</name>
</gene>
<evidence type="ECO:0000313" key="1">
    <source>
        <dbReference type="EMBL" id="VFJ77502.1"/>
    </source>
</evidence>
<reference evidence="1" key="1">
    <citation type="submission" date="2019-02" db="EMBL/GenBank/DDBJ databases">
        <authorList>
            <person name="Gruber-Vodicka R. H."/>
            <person name="Seah K. B. B."/>
        </authorList>
    </citation>
    <scope>NUCLEOTIDE SEQUENCE</scope>
    <source>
        <strain evidence="1">BECK_BZ131</strain>
    </source>
</reference>
<sequence length="109" mass="11838">MGNIGSVCGGCESDDCFGIGVAKYQDSKPKGKDESPPHLGFLEISTSGTKTLIDFAHNLWRSRAANKERVREDSVHENHEGTRKTYSLVSKLLLPEVAAVPLAQVRAGR</sequence>
<protein>
    <submittedName>
        <fullName evidence="1">Uncharacterized protein</fullName>
    </submittedName>
</protein>
<dbReference type="EMBL" id="CAADFE010000126">
    <property type="protein sequence ID" value="VFJ77502.1"/>
    <property type="molecule type" value="Genomic_DNA"/>
</dbReference>
<dbReference type="AlphaFoldDB" id="A0A450U2Z1"/>
<organism evidence="1">
    <name type="scientific">Candidatus Kentrum sp. FW</name>
    <dbReference type="NCBI Taxonomy" id="2126338"/>
    <lineage>
        <taxon>Bacteria</taxon>
        <taxon>Pseudomonadati</taxon>
        <taxon>Pseudomonadota</taxon>
        <taxon>Gammaproteobacteria</taxon>
        <taxon>Candidatus Kentrum</taxon>
    </lineage>
</organism>
<proteinExistence type="predicted"/>
<accession>A0A450U2Z1</accession>